<accession>A0ABS3BBQ8</accession>
<dbReference type="InterPro" id="IPR003779">
    <property type="entry name" value="CMD-like"/>
</dbReference>
<dbReference type="Proteomes" id="UP000664344">
    <property type="component" value="Unassembled WGS sequence"/>
</dbReference>
<organism evidence="2 3">
    <name type="scientific">Marinobacter daepoensis</name>
    <dbReference type="NCBI Taxonomy" id="262077"/>
    <lineage>
        <taxon>Bacteria</taxon>
        <taxon>Pseudomonadati</taxon>
        <taxon>Pseudomonadota</taxon>
        <taxon>Gammaproteobacteria</taxon>
        <taxon>Pseudomonadales</taxon>
        <taxon>Marinobacteraceae</taxon>
        <taxon>Marinobacter</taxon>
    </lineage>
</organism>
<dbReference type="InterPro" id="IPR029032">
    <property type="entry name" value="AhpD-like"/>
</dbReference>
<protein>
    <submittedName>
        <fullName evidence="2">Carboxymuconolactone decarboxylase family protein</fullName>
    </submittedName>
</protein>
<dbReference type="NCBIfam" id="TIGR00778">
    <property type="entry name" value="ahpD_dom"/>
    <property type="match status" value="1"/>
</dbReference>
<dbReference type="EMBL" id="JAFKDB010000008">
    <property type="protein sequence ID" value="MBN7769293.1"/>
    <property type="molecule type" value="Genomic_DNA"/>
</dbReference>
<keyword evidence="3" id="KW-1185">Reference proteome</keyword>
<dbReference type="PANTHER" id="PTHR34846">
    <property type="entry name" value="4-CARBOXYMUCONOLACTONE DECARBOXYLASE FAMILY PROTEIN (AFU_ORTHOLOGUE AFUA_6G11590)"/>
    <property type="match status" value="1"/>
</dbReference>
<dbReference type="Pfam" id="PF02627">
    <property type="entry name" value="CMD"/>
    <property type="match status" value="1"/>
</dbReference>
<proteinExistence type="predicted"/>
<reference evidence="2 3" key="1">
    <citation type="submission" date="2021-02" db="EMBL/GenBank/DDBJ databases">
        <title>PHA producing bacteria isolated from coastal sediment in Guangdong, Shenzhen.</title>
        <authorList>
            <person name="Zheng W."/>
            <person name="Yu S."/>
            <person name="Huang Y."/>
        </authorList>
    </citation>
    <scope>NUCLEOTIDE SEQUENCE [LARGE SCALE GENOMIC DNA]</scope>
    <source>
        <strain evidence="2 3">TN21-5</strain>
    </source>
</reference>
<dbReference type="Gene3D" id="1.20.1290.10">
    <property type="entry name" value="AhpD-like"/>
    <property type="match status" value="1"/>
</dbReference>
<evidence type="ECO:0000313" key="2">
    <source>
        <dbReference type="EMBL" id="MBN7769293.1"/>
    </source>
</evidence>
<comment type="caution">
    <text evidence="2">The sequence shown here is derived from an EMBL/GenBank/DDBJ whole genome shotgun (WGS) entry which is preliminary data.</text>
</comment>
<evidence type="ECO:0000313" key="3">
    <source>
        <dbReference type="Proteomes" id="UP000664344"/>
    </source>
</evidence>
<name>A0ABS3BBQ8_9GAMM</name>
<feature type="domain" description="Carboxymuconolactone decarboxylase-like" evidence="1">
    <location>
        <begin position="33"/>
        <end position="98"/>
    </location>
</feature>
<dbReference type="SUPFAM" id="SSF69118">
    <property type="entry name" value="AhpD-like"/>
    <property type="match status" value="1"/>
</dbReference>
<dbReference type="InterPro" id="IPR004675">
    <property type="entry name" value="AhpD_core"/>
</dbReference>
<gene>
    <name evidence="2" type="ORF">JYP53_05165</name>
</gene>
<evidence type="ECO:0000259" key="1">
    <source>
        <dbReference type="Pfam" id="PF02627"/>
    </source>
</evidence>
<dbReference type="PANTHER" id="PTHR34846:SF10">
    <property type="entry name" value="CYTOPLASMIC PROTEIN"/>
    <property type="match status" value="1"/>
</dbReference>
<sequence length="153" mass="17336">MTARANYVALAPEAMQILMDQERYLRDRFHASEPLGAAIWELIKLRVSQINQCAFCIDLHSKEALAQGETAERIIGLSAWRDMPLYSAVEEAALAWAEHLTDDRTVDDQMYLNMVNTLGERALLDITLAVNAINGWNRIVKTFKPEVGSYKPR</sequence>